<name>A0A369PZ12_9SPHI</name>
<feature type="region of interest" description="Disordered" evidence="1">
    <location>
        <begin position="82"/>
        <end position="109"/>
    </location>
</feature>
<evidence type="ECO:0000256" key="1">
    <source>
        <dbReference type="SAM" id="MobiDB-lite"/>
    </source>
</evidence>
<keyword evidence="4" id="KW-1185">Reference proteome</keyword>
<comment type="caution">
    <text evidence="3">The sequence shown here is derived from an EMBL/GenBank/DDBJ whole genome shotgun (WGS) entry which is preliminary data.</text>
</comment>
<keyword evidence="2" id="KW-1133">Transmembrane helix</keyword>
<evidence type="ECO:0000256" key="2">
    <source>
        <dbReference type="SAM" id="Phobius"/>
    </source>
</evidence>
<accession>A0A369PZ12</accession>
<sequence>MREEKDIDKLFKDGLENPDIPYNDLDWDVLEERLHPNQKRRIIPFFWMTAVAGIAAVLLVVFLLIEPHQNLTDVNVDNKKYSKDKENPISDLHTKPAEKDRDRSKISNTLTIGNNPNAFAALNQKFVDKKTLSPKADTFIFNQHGRLADLSNNRIEPEFFQSSVTLAHQEFNTPVALKSADKPSIKSTKRKPNFVLGIVAAPDLTSVQKSGKSSLSGGIGIEATLMLTKRLSITTGASYAKKIYDSDFSLYRPQSNYVFKNQPTNIHANCDVLDIPLNVNYKLLGNNRNSLTLSTGLSSYLMLKEAYYYSYQNDYAAGPQSYEVKNQNQHFLGVANIGVAFQHQISNKLSISITPFAKVPLTNIGYGNSKLSSTGIAVSVNMTNLFNKKQGPSIP</sequence>
<organism evidence="3 4">
    <name type="scientific">Pedobacter chinensis</name>
    <dbReference type="NCBI Taxonomy" id="2282421"/>
    <lineage>
        <taxon>Bacteria</taxon>
        <taxon>Pseudomonadati</taxon>
        <taxon>Bacteroidota</taxon>
        <taxon>Sphingobacteriia</taxon>
        <taxon>Sphingobacteriales</taxon>
        <taxon>Sphingobacteriaceae</taxon>
        <taxon>Pedobacter</taxon>
    </lineage>
</organism>
<dbReference type="RefSeq" id="WP_115403461.1">
    <property type="nucleotide sequence ID" value="NZ_QPKV01000005.1"/>
</dbReference>
<keyword evidence="2" id="KW-0812">Transmembrane</keyword>
<keyword evidence="2" id="KW-0472">Membrane</keyword>
<feature type="transmembrane region" description="Helical" evidence="2">
    <location>
        <begin position="42"/>
        <end position="65"/>
    </location>
</feature>
<evidence type="ECO:0008006" key="5">
    <source>
        <dbReference type="Google" id="ProtNLM"/>
    </source>
</evidence>
<reference evidence="3 4" key="1">
    <citation type="submission" date="2018-07" db="EMBL/GenBank/DDBJ databases">
        <title>Pedobacter sp. nov., isolated from soil.</title>
        <authorList>
            <person name="Zhou L.Y."/>
            <person name="Du Z.J."/>
        </authorList>
    </citation>
    <scope>NUCLEOTIDE SEQUENCE [LARGE SCALE GENOMIC DNA]</scope>
    <source>
        <strain evidence="3 4">JDX94</strain>
    </source>
</reference>
<dbReference type="EMBL" id="QPKV01000005">
    <property type="protein sequence ID" value="RDC55996.1"/>
    <property type="molecule type" value="Genomic_DNA"/>
</dbReference>
<evidence type="ECO:0000313" key="3">
    <source>
        <dbReference type="EMBL" id="RDC55996.1"/>
    </source>
</evidence>
<dbReference type="AlphaFoldDB" id="A0A369PZ12"/>
<gene>
    <name evidence="3" type="ORF">DU508_14180</name>
</gene>
<dbReference type="OrthoDB" id="1523584at2"/>
<protein>
    <recommendedName>
        <fullName evidence="5">Outer membrane protein beta-barrel domain-containing protein</fullName>
    </recommendedName>
</protein>
<feature type="compositionally biased region" description="Basic and acidic residues" evidence="1">
    <location>
        <begin position="82"/>
        <end position="105"/>
    </location>
</feature>
<evidence type="ECO:0000313" key="4">
    <source>
        <dbReference type="Proteomes" id="UP000253961"/>
    </source>
</evidence>
<dbReference type="Proteomes" id="UP000253961">
    <property type="component" value="Unassembled WGS sequence"/>
</dbReference>
<proteinExistence type="predicted"/>